<dbReference type="AlphaFoldDB" id="B4P4S6"/>
<protein>
    <recommendedName>
        <fullName evidence="2">Protein TsetseEP domain-containing protein</fullName>
    </recommendedName>
</protein>
<name>B4P4S6_DROYA</name>
<feature type="signal peptide" evidence="1">
    <location>
        <begin position="1"/>
        <end position="20"/>
    </location>
</feature>
<proteinExistence type="predicted"/>
<gene>
    <name evidence="3" type="primary">Dyak\GE13939</name>
    <name evidence="3" type="synonym">dyak_GLEANR_14105</name>
    <name evidence="3" type="synonym">GE13939</name>
    <name evidence="3" type="ORF">Dyak_GE13939</name>
</gene>
<dbReference type="EMBL" id="CM000158">
    <property type="protein sequence ID" value="EDW91699.1"/>
    <property type="molecule type" value="Genomic_DNA"/>
</dbReference>
<dbReference type="Proteomes" id="UP000002282">
    <property type="component" value="Chromosome 2R"/>
</dbReference>
<evidence type="ECO:0000313" key="4">
    <source>
        <dbReference type="Proteomes" id="UP000002282"/>
    </source>
</evidence>
<dbReference type="InterPro" id="IPR007931">
    <property type="entry name" value="TsetseEP"/>
</dbReference>
<reference evidence="3 4" key="2">
    <citation type="journal article" date="2007" name="PLoS Biol.">
        <title>Principles of genome evolution in the Drosophila melanogaster species group.</title>
        <authorList>
            <person name="Ranz J.M."/>
            <person name="Maurin D."/>
            <person name="Chan Y.S."/>
            <person name="von Grotthuss M."/>
            <person name="Hillier L.W."/>
            <person name="Roote J."/>
            <person name="Ashburner M."/>
            <person name="Bergman C.M."/>
        </authorList>
    </citation>
    <scope>NUCLEOTIDE SEQUENCE [LARGE SCALE GENOMIC DNA]</scope>
    <source>
        <strain evidence="4">Tai18E2 / Tucson 14021-0261.01</strain>
    </source>
</reference>
<feature type="chain" id="PRO_5002820933" description="Protein TsetseEP domain-containing protein" evidence="1">
    <location>
        <begin position="21"/>
        <end position="272"/>
    </location>
</feature>
<sequence>MQSHLIAILLATVAIGSCVANPNLISGPSQMLEIMRATSEMQRNNPQLAGQCFDYYYPLLENIYDDYQKEYNRCIAVFEGGKAEVNQRYVPIVWGISNTTFVSCMKLLDCDYQNSSQNALSCYAEQGPVGSRDLSSVAFNASTQVSSLLQQIEQLEFTRDLCCNTSSRNYEIRFTEANQNLQKCLSGLSPVPESSTTSTTSTTTTITTAAPVSTVPTDSPTTIAETTSAPIISSSTTRAPSTVAHFSAVENSSGSSQNRFARRVESILKHIV</sequence>
<keyword evidence="1" id="KW-0732">Signal</keyword>
<keyword evidence="4" id="KW-1185">Reference proteome</keyword>
<reference evidence="3 4" key="1">
    <citation type="journal article" date="2007" name="Nature">
        <title>Evolution of genes and genomes on the Drosophila phylogeny.</title>
        <authorList>
            <consortium name="Drosophila 12 Genomes Consortium"/>
            <person name="Clark A.G."/>
            <person name="Eisen M.B."/>
            <person name="Smith D.R."/>
            <person name="Bergman C.M."/>
            <person name="Oliver B."/>
            <person name="Markow T.A."/>
            <person name="Kaufman T.C."/>
            <person name="Kellis M."/>
            <person name="Gelbart W."/>
            <person name="Iyer V.N."/>
            <person name="Pollard D.A."/>
            <person name="Sackton T.B."/>
            <person name="Larracuente A.M."/>
            <person name="Singh N.D."/>
            <person name="Abad J.P."/>
            <person name="Abt D.N."/>
            <person name="Adryan B."/>
            <person name="Aguade M."/>
            <person name="Akashi H."/>
            <person name="Anderson W.W."/>
            <person name="Aquadro C.F."/>
            <person name="Ardell D.H."/>
            <person name="Arguello R."/>
            <person name="Artieri C.G."/>
            <person name="Barbash D.A."/>
            <person name="Barker D."/>
            <person name="Barsanti P."/>
            <person name="Batterham P."/>
            <person name="Batzoglou S."/>
            <person name="Begun D."/>
            <person name="Bhutkar A."/>
            <person name="Blanco E."/>
            <person name="Bosak S.A."/>
            <person name="Bradley R.K."/>
            <person name="Brand A.D."/>
            <person name="Brent M.R."/>
            <person name="Brooks A.N."/>
            <person name="Brown R.H."/>
            <person name="Butlin R.K."/>
            <person name="Caggese C."/>
            <person name="Calvi B.R."/>
            <person name="Bernardo de Carvalho A."/>
            <person name="Caspi A."/>
            <person name="Castrezana S."/>
            <person name="Celniker S.E."/>
            <person name="Chang J.L."/>
            <person name="Chapple C."/>
            <person name="Chatterji S."/>
            <person name="Chinwalla A."/>
            <person name="Civetta A."/>
            <person name="Clifton S.W."/>
            <person name="Comeron J.M."/>
            <person name="Costello J.C."/>
            <person name="Coyne J.A."/>
            <person name="Daub J."/>
            <person name="David R.G."/>
            <person name="Delcher A.L."/>
            <person name="Delehaunty K."/>
            <person name="Do C.B."/>
            <person name="Ebling H."/>
            <person name="Edwards K."/>
            <person name="Eickbush T."/>
            <person name="Evans J.D."/>
            <person name="Filipski A."/>
            <person name="Findeiss S."/>
            <person name="Freyhult E."/>
            <person name="Fulton L."/>
            <person name="Fulton R."/>
            <person name="Garcia A.C."/>
            <person name="Gardiner A."/>
            <person name="Garfield D.A."/>
            <person name="Garvin B.E."/>
            <person name="Gibson G."/>
            <person name="Gilbert D."/>
            <person name="Gnerre S."/>
            <person name="Godfrey J."/>
            <person name="Good R."/>
            <person name="Gotea V."/>
            <person name="Gravely B."/>
            <person name="Greenberg A.J."/>
            <person name="Griffiths-Jones S."/>
            <person name="Gross S."/>
            <person name="Guigo R."/>
            <person name="Gustafson E.A."/>
            <person name="Haerty W."/>
            <person name="Hahn M.W."/>
            <person name="Halligan D.L."/>
            <person name="Halpern A.L."/>
            <person name="Halter G.M."/>
            <person name="Han M.V."/>
            <person name="Heger A."/>
            <person name="Hillier L."/>
            <person name="Hinrichs A.S."/>
            <person name="Holmes I."/>
            <person name="Hoskins R.A."/>
            <person name="Hubisz M.J."/>
            <person name="Hultmark D."/>
            <person name="Huntley M.A."/>
            <person name="Jaffe D.B."/>
            <person name="Jagadeeshan S."/>
            <person name="Jeck W.R."/>
            <person name="Johnson J."/>
            <person name="Jones C.D."/>
            <person name="Jordan W.C."/>
            <person name="Karpen G.H."/>
            <person name="Kataoka E."/>
            <person name="Keightley P.D."/>
            <person name="Kheradpour P."/>
            <person name="Kirkness E.F."/>
            <person name="Koerich L.B."/>
            <person name="Kristiansen K."/>
            <person name="Kudrna D."/>
            <person name="Kulathinal R.J."/>
            <person name="Kumar S."/>
            <person name="Kwok R."/>
            <person name="Lander E."/>
            <person name="Langley C.H."/>
            <person name="Lapoint R."/>
            <person name="Lazzaro B.P."/>
            <person name="Lee S.J."/>
            <person name="Levesque L."/>
            <person name="Li R."/>
            <person name="Lin C.F."/>
            <person name="Lin M.F."/>
            <person name="Lindblad-Toh K."/>
            <person name="Llopart A."/>
            <person name="Long M."/>
            <person name="Low L."/>
            <person name="Lozovsky E."/>
            <person name="Lu J."/>
            <person name="Luo M."/>
            <person name="Machado C.A."/>
            <person name="Makalowski W."/>
            <person name="Marzo M."/>
            <person name="Matsuda M."/>
            <person name="Matzkin L."/>
            <person name="McAllister B."/>
            <person name="McBride C.S."/>
            <person name="McKernan B."/>
            <person name="McKernan K."/>
            <person name="Mendez-Lago M."/>
            <person name="Minx P."/>
            <person name="Mollenhauer M.U."/>
            <person name="Montooth K."/>
            <person name="Mount S.M."/>
            <person name="Mu X."/>
            <person name="Myers E."/>
            <person name="Negre B."/>
            <person name="Newfeld S."/>
            <person name="Nielsen R."/>
            <person name="Noor M.A."/>
            <person name="O'Grady P."/>
            <person name="Pachter L."/>
            <person name="Papaceit M."/>
            <person name="Parisi M.J."/>
            <person name="Parisi M."/>
            <person name="Parts L."/>
            <person name="Pedersen J.S."/>
            <person name="Pesole G."/>
            <person name="Phillippy A.M."/>
            <person name="Ponting C.P."/>
            <person name="Pop M."/>
            <person name="Porcelli D."/>
            <person name="Powell J.R."/>
            <person name="Prohaska S."/>
            <person name="Pruitt K."/>
            <person name="Puig M."/>
            <person name="Quesneville H."/>
            <person name="Ram K.R."/>
            <person name="Rand D."/>
            <person name="Rasmussen M.D."/>
            <person name="Reed L.K."/>
            <person name="Reenan R."/>
            <person name="Reily A."/>
            <person name="Remington K.A."/>
            <person name="Rieger T.T."/>
            <person name="Ritchie M.G."/>
            <person name="Robin C."/>
            <person name="Rogers Y.H."/>
            <person name="Rohde C."/>
            <person name="Rozas J."/>
            <person name="Rubenfield M.J."/>
            <person name="Ruiz A."/>
            <person name="Russo S."/>
            <person name="Salzberg S.L."/>
            <person name="Sanchez-Gracia A."/>
            <person name="Saranga D.J."/>
            <person name="Sato H."/>
            <person name="Schaeffer S.W."/>
            <person name="Schatz M.C."/>
            <person name="Schlenke T."/>
            <person name="Schwartz R."/>
            <person name="Segarra C."/>
            <person name="Singh R.S."/>
            <person name="Sirot L."/>
            <person name="Sirota M."/>
            <person name="Sisneros N.B."/>
            <person name="Smith C.D."/>
            <person name="Smith T.F."/>
            <person name="Spieth J."/>
            <person name="Stage D.E."/>
            <person name="Stark A."/>
            <person name="Stephan W."/>
            <person name="Strausberg R.L."/>
            <person name="Strempel S."/>
            <person name="Sturgill D."/>
            <person name="Sutton G."/>
            <person name="Sutton G.G."/>
            <person name="Tao W."/>
            <person name="Teichmann S."/>
            <person name="Tobari Y.N."/>
            <person name="Tomimura Y."/>
            <person name="Tsolas J.M."/>
            <person name="Valente V.L."/>
            <person name="Venter E."/>
            <person name="Venter J.C."/>
            <person name="Vicario S."/>
            <person name="Vieira F.G."/>
            <person name="Vilella A.J."/>
            <person name="Villasante A."/>
            <person name="Walenz B."/>
            <person name="Wang J."/>
            <person name="Wasserman M."/>
            <person name="Watts T."/>
            <person name="Wilson D."/>
            <person name="Wilson R.K."/>
            <person name="Wing R.A."/>
            <person name="Wolfner M.F."/>
            <person name="Wong A."/>
            <person name="Wong G.K."/>
            <person name="Wu C.I."/>
            <person name="Wu G."/>
            <person name="Yamamoto D."/>
            <person name="Yang H.P."/>
            <person name="Yang S.P."/>
            <person name="Yorke J.A."/>
            <person name="Yoshida K."/>
            <person name="Zdobnov E."/>
            <person name="Zhang P."/>
            <person name="Zhang Y."/>
            <person name="Zimin A.V."/>
            <person name="Baldwin J."/>
            <person name="Abdouelleil A."/>
            <person name="Abdulkadir J."/>
            <person name="Abebe A."/>
            <person name="Abera B."/>
            <person name="Abreu J."/>
            <person name="Acer S.C."/>
            <person name="Aftuck L."/>
            <person name="Alexander A."/>
            <person name="An P."/>
            <person name="Anderson E."/>
            <person name="Anderson S."/>
            <person name="Arachi H."/>
            <person name="Azer M."/>
            <person name="Bachantsang P."/>
            <person name="Barry A."/>
            <person name="Bayul T."/>
            <person name="Berlin A."/>
            <person name="Bessette D."/>
            <person name="Bloom T."/>
            <person name="Blye J."/>
            <person name="Boguslavskiy L."/>
            <person name="Bonnet C."/>
            <person name="Boukhgalter B."/>
            <person name="Bourzgui I."/>
            <person name="Brown A."/>
            <person name="Cahill P."/>
            <person name="Channer S."/>
            <person name="Cheshatsang Y."/>
            <person name="Chuda L."/>
            <person name="Citroen M."/>
            <person name="Collymore A."/>
            <person name="Cooke P."/>
            <person name="Costello M."/>
            <person name="D'Aco K."/>
            <person name="Daza R."/>
            <person name="De Haan G."/>
            <person name="DeGray S."/>
            <person name="DeMaso C."/>
            <person name="Dhargay N."/>
            <person name="Dooley K."/>
            <person name="Dooley E."/>
            <person name="Doricent M."/>
            <person name="Dorje P."/>
            <person name="Dorjee K."/>
            <person name="Dupes A."/>
            <person name="Elong R."/>
            <person name="Falk J."/>
            <person name="Farina A."/>
            <person name="Faro S."/>
            <person name="Ferguson D."/>
            <person name="Fisher S."/>
            <person name="Foley C.D."/>
            <person name="Franke A."/>
            <person name="Friedrich D."/>
            <person name="Gadbois L."/>
            <person name="Gearin G."/>
            <person name="Gearin C.R."/>
            <person name="Giannoukos G."/>
            <person name="Goode T."/>
            <person name="Graham J."/>
            <person name="Grandbois E."/>
            <person name="Grewal S."/>
            <person name="Gyaltsen K."/>
            <person name="Hafez N."/>
            <person name="Hagos B."/>
            <person name="Hall J."/>
            <person name="Henson C."/>
            <person name="Hollinger A."/>
            <person name="Honan T."/>
            <person name="Huard M.D."/>
            <person name="Hughes L."/>
            <person name="Hurhula B."/>
            <person name="Husby M.E."/>
            <person name="Kamat A."/>
            <person name="Kanga B."/>
            <person name="Kashin S."/>
            <person name="Khazanovich D."/>
            <person name="Kisner P."/>
            <person name="Lance K."/>
            <person name="Lara M."/>
            <person name="Lee W."/>
            <person name="Lennon N."/>
            <person name="Letendre F."/>
            <person name="LeVine R."/>
            <person name="Lipovsky A."/>
            <person name="Liu X."/>
            <person name="Liu J."/>
            <person name="Liu S."/>
            <person name="Lokyitsang T."/>
            <person name="Lokyitsang Y."/>
            <person name="Lubonja R."/>
            <person name="Lui A."/>
            <person name="MacDonald P."/>
            <person name="Magnisalis V."/>
            <person name="Maru K."/>
            <person name="Matthews C."/>
            <person name="McCusker W."/>
            <person name="McDonough S."/>
            <person name="Mehta T."/>
            <person name="Meldrim J."/>
            <person name="Meneus L."/>
            <person name="Mihai O."/>
            <person name="Mihalev A."/>
            <person name="Mihova T."/>
            <person name="Mittelman R."/>
            <person name="Mlenga V."/>
            <person name="Montmayeur A."/>
            <person name="Mulrain L."/>
            <person name="Navidi A."/>
            <person name="Naylor J."/>
            <person name="Negash T."/>
            <person name="Nguyen T."/>
            <person name="Nguyen N."/>
            <person name="Nicol R."/>
            <person name="Norbu C."/>
            <person name="Norbu N."/>
            <person name="Novod N."/>
            <person name="O'Neill B."/>
            <person name="Osman S."/>
            <person name="Markiewicz E."/>
            <person name="Oyono O.L."/>
            <person name="Patti C."/>
            <person name="Phunkhang P."/>
            <person name="Pierre F."/>
            <person name="Priest M."/>
            <person name="Raghuraman S."/>
            <person name="Rege F."/>
            <person name="Reyes R."/>
            <person name="Rise C."/>
            <person name="Rogov P."/>
            <person name="Ross K."/>
            <person name="Ryan E."/>
            <person name="Settipalli S."/>
            <person name="Shea T."/>
            <person name="Sherpa N."/>
            <person name="Shi L."/>
            <person name="Shih D."/>
            <person name="Sparrow T."/>
            <person name="Spaulding J."/>
            <person name="Stalker J."/>
            <person name="Stange-Thomann N."/>
            <person name="Stavropoulos S."/>
            <person name="Stone C."/>
            <person name="Strader C."/>
            <person name="Tesfaye S."/>
            <person name="Thomson T."/>
            <person name="Thoulutsang Y."/>
            <person name="Thoulutsang D."/>
            <person name="Topham K."/>
            <person name="Topping I."/>
            <person name="Tsamla T."/>
            <person name="Vassiliev H."/>
            <person name="Vo A."/>
            <person name="Wangchuk T."/>
            <person name="Wangdi T."/>
            <person name="Weiand M."/>
            <person name="Wilkinson J."/>
            <person name="Wilson A."/>
            <person name="Yadav S."/>
            <person name="Young G."/>
            <person name="Yu Q."/>
            <person name="Zembek L."/>
            <person name="Zhong D."/>
            <person name="Zimmer A."/>
            <person name="Zwirko Z."/>
            <person name="Jaffe D.B."/>
            <person name="Alvarez P."/>
            <person name="Brockman W."/>
            <person name="Butler J."/>
            <person name="Chin C."/>
            <person name="Gnerre S."/>
            <person name="Grabherr M."/>
            <person name="Kleber M."/>
            <person name="Mauceli E."/>
            <person name="MacCallum I."/>
        </authorList>
    </citation>
    <scope>NUCLEOTIDE SEQUENCE [LARGE SCALE GENOMIC DNA]</scope>
    <source>
        <strain evidence="4">Tai18E2 / Tucson 14021-0261.01</strain>
    </source>
</reference>
<dbReference type="HOGENOM" id="CLU_098787_0_0_1"/>
<evidence type="ECO:0000259" key="2">
    <source>
        <dbReference type="Pfam" id="PF05267"/>
    </source>
</evidence>
<dbReference type="GO" id="GO:0009631">
    <property type="term" value="P:cold acclimation"/>
    <property type="evidence" value="ECO:0007669"/>
    <property type="project" value="EnsemblMetazoa"/>
</dbReference>
<organism evidence="3 4">
    <name type="scientific">Drosophila yakuba</name>
    <name type="common">Fruit fly</name>
    <dbReference type="NCBI Taxonomy" id="7245"/>
    <lineage>
        <taxon>Eukaryota</taxon>
        <taxon>Metazoa</taxon>
        <taxon>Ecdysozoa</taxon>
        <taxon>Arthropoda</taxon>
        <taxon>Hexapoda</taxon>
        <taxon>Insecta</taxon>
        <taxon>Pterygota</taxon>
        <taxon>Neoptera</taxon>
        <taxon>Endopterygota</taxon>
        <taxon>Diptera</taxon>
        <taxon>Brachycera</taxon>
        <taxon>Muscomorpha</taxon>
        <taxon>Ephydroidea</taxon>
        <taxon>Drosophilidae</taxon>
        <taxon>Drosophila</taxon>
        <taxon>Sophophora</taxon>
    </lineage>
</organism>
<dbReference type="Pfam" id="PF05267">
    <property type="entry name" value="DUF725"/>
    <property type="match status" value="1"/>
</dbReference>
<dbReference type="KEGG" id="dya:Dyak_GE13939"/>
<feature type="domain" description="Protein TsetseEP" evidence="2">
    <location>
        <begin position="51"/>
        <end position="168"/>
    </location>
</feature>
<dbReference type="OrthoDB" id="7883230at2759"/>
<evidence type="ECO:0000256" key="1">
    <source>
        <dbReference type="SAM" id="SignalP"/>
    </source>
</evidence>
<dbReference type="OMA" id="LESLNCY"/>
<accession>B4P4S6</accession>
<evidence type="ECO:0000313" key="3">
    <source>
        <dbReference type="EMBL" id="EDW91699.1"/>
    </source>
</evidence>
<dbReference type="PhylomeDB" id="B4P4S6"/>